<accession>A0A7W9EEE6</accession>
<reference evidence="1 2" key="1">
    <citation type="submission" date="2020-08" db="EMBL/GenBank/DDBJ databases">
        <title>Genomic Encyclopedia of Type Strains, Phase IV (KMG-IV): sequencing the most valuable type-strain genomes for metagenomic binning, comparative biology and taxonomic classification.</title>
        <authorList>
            <person name="Goeker M."/>
        </authorList>
    </citation>
    <scope>NUCLEOTIDE SEQUENCE [LARGE SCALE GENOMIC DNA]</scope>
    <source>
        <strain evidence="1 2">DSM 25079</strain>
    </source>
</reference>
<proteinExistence type="predicted"/>
<name>A0A7W9EEE6_9SPHN</name>
<evidence type="ECO:0000313" key="1">
    <source>
        <dbReference type="EMBL" id="MBB5686178.1"/>
    </source>
</evidence>
<evidence type="ECO:0000313" key="2">
    <source>
        <dbReference type="Proteomes" id="UP000549617"/>
    </source>
</evidence>
<organism evidence="1 2">
    <name type="scientific">Sphingobium boeckii</name>
    <dbReference type="NCBI Taxonomy" id="1082345"/>
    <lineage>
        <taxon>Bacteria</taxon>
        <taxon>Pseudomonadati</taxon>
        <taxon>Pseudomonadota</taxon>
        <taxon>Alphaproteobacteria</taxon>
        <taxon>Sphingomonadales</taxon>
        <taxon>Sphingomonadaceae</taxon>
        <taxon>Sphingobium</taxon>
    </lineage>
</organism>
<dbReference type="AlphaFoldDB" id="A0A7W9EEE6"/>
<keyword evidence="2" id="KW-1185">Reference proteome</keyword>
<gene>
    <name evidence="1" type="ORF">FHS49_002194</name>
</gene>
<sequence length="38" mass="4142">MMAKTPFGLSLSKPFLLTGSETKKNGGFDRLNPNGMVR</sequence>
<protein>
    <submittedName>
        <fullName evidence="1">Uncharacterized protein</fullName>
    </submittedName>
</protein>
<dbReference type="Proteomes" id="UP000549617">
    <property type="component" value="Unassembled WGS sequence"/>
</dbReference>
<comment type="caution">
    <text evidence="1">The sequence shown here is derived from an EMBL/GenBank/DDBJ whole genome shotgun (WGS) entry which is preliminary data.</text>
</comment>
<dbReference type="EMBL" id="JACIJC010000003">
    <property type="protein sequence ID" value="MBB5686178.1"/>
    <property type="molecule type" value="Genomic_DNA"/>
</dbReference>